<dbReference type="AlphaFoldDB" id="A0A381IM79"/>
<name>A0A381IM79_AMIAI</name>
<organism evidence="1 2">
    <name type="scientific">Aminobacter aminovorans</name>
    <name type="common">Chelatobacter heintzii</name>
    <dbReference type="NCBI Taxonomy" id="83263"/>
    <lineage>
        <taxon>Bacteria</taxon>
        <taxon>Pseudomonadati</taxon>
        <taxon>Pseudomonadota</taxon>
        <taxon>Alphaproteobacteria</taxon>
        <taxon>Hyphomicrobiales</taxon>
        <taxon>Phyllobacteriaceae</taxon>
        <taxon>Aminobacter</taxon>
    </lineage>
</organism>
<dbReference type="EMBL" id="UFSM01000002">
    <property type="protein sequence ID" value="SUY28608.1"/>
    <property type="molecule type" value="Genomic_DNA"/>
</dbReference>
<evidence type="ECO:0000313" key="1">
    <source>
        <dbReference type="EMBL" id="SUY28608.1"/>
    </source>
</evidence>
<evidence type="ECO:0008006" key="3">
    <source>
        <dbReference type="Google" id="ProtNLM"/>
    </source>
</evidence>
<accession>A0A381IM79</accession>
<gene>
    <name evidence="1" type="ORF">NCTC10684_05224</name>
</gene>
<proteinExistence type="predicted"/>
<dbReference type="Proteomes" id="UP000254701">
    <property type="component" value="Unassembled WGS sequence"/>
</dbReference>
<dbReference type="RefSeq" id="WP_245432176.1">
    <property type="nucleotide sequence ID" value="NZ_BAAAVY010000001.1"/>
</dbReference>
<sequence length="106" mass="10819">MWRELSIAAISVLTLAGFEHPASGAAIGAGNPHPVSEYTCEDGTRLAVRLLGDHASVSINGATEIELPAMGPDGTTYSNGQQTITIVQGKLTWGIGRAVPSACTGG</sequence>
<protein>
    <recommendedName>
        <fullName evidence="3">C-type lysozyme inhibitor domain-containing protein</fullName>
    </recommendedName>
</protein>
<reference evidence="1 2" key="1">
    <citation type="submission" date="2018-06" db="EMBL/GenBank/DDBJ databases">
        <authorList>
            <consortium name="Pathogen Informatics"/>
            <person name="Doyle S."/>
        </authorList>
    </citation>
    <scope>NUCLEOTIDE SEQUENCE [LARGE SCALE GENOMIC DNA]</scope>
    <source>
        <strain evidence="1 2">NCTC10684</strain>
    </source>
</reference>
<evidence type="ECO:0000313" key="2">
    <source>
        <dbReference type="Proteomes" id="UP000254701"/>
    </source>
</evidence>